<dbReference type="PANTHER" id="PTHR42973">
    <property type="entry name" value="BINDING OXIDOREDUCTASE, PUTATIVE (AFU_ORTHOLOGUE AFUA_1G17690)-RELATED"/>
    <property type="match status" value="1"/>
</dbReference>
<comment type="cofactor">
    <cofactor evidence="1">
        <name>FAD</name>
        <dbReference type="ChEBI" id="CHEBI:57692"/>
    </cofactor>
</comment>
<dbReference type="Pfam" id="PF01565">
    <property type="entry name" value="FAD_binding_4"/>
    <property type="match status" value="1"/>
</dbReference>
<dbReference type="SUPFAM" id="SSF56176">
    <property type="entry name" value="FAD-binding/transporter-associated domain-like"/>
    <property type="match status" value="1"/>
</dbReference>
<evidence type="ECO:0000256" key="5">
    <source>
        <dbReference type="ARBA" id="ARBA00023002"/>
    </source>
</evidence>
<dbReference type="GO" id="GO:0071949">
    <property type="term" value="F:FAD binding"/>
    <property type="evidence" value="ECO:0007669"/>
    <property type="project" value="InterPro"/>
</dbReference>
<evidence type="ECO:0000256" key="1">
    <source>
        <dbReference type="ARBA" id="ARBA00001974"/>
    </source>
</evidence>
<evidence type="ECO:0000256" key="3">
    <source>
        <dbReference type="ARBA" id="ARBA00022630"/>
    </source>
</evidence>
<dbReference type="InterPro" id="IPR036318">
    <property type="entry name" value="FAD-bd_PCMH-like_sf"/>
</dbReference>
<dbReference type="InterPro" id="IPR012951">
    <property type="entry name" value="BBE"/>
</dbReference>
<dbReference type="PROSITE" id="PS51387">
    <property type="entry name" value="FAD_PCMH"/>
    <property type="match status" value="1"/>
</dbReference>
<evidence type="ECO:0000256" key="4">
    <source>
        <dbReference type="ARBA" id="ARBA00022827"/>
    </source>
</evidence>
<proteinExistence type="inferred from homology"/>
<dbReference type="InterPro" id="IPR050416">
    <property type="entry name" value="FAD-linked_Oxidoreductase"/>
</dbReference>
<protein>
    <recommendedName>
        <fullName evidence="6">FAD-binding PCMH-type domain-containing protein</fullName>
    </recommendedName>
</protein>
<sequence length="401" mass="41896">MAEVSPGSGEVRIGAGARLGEVHAVLAGRGLGIPAGLCPTVGIAGLALGGGLGVGSRAYGATSDRLTGARVVTADGIAREVDARQDPDLFWALRGGGGGNFGVVTEFRFRTHAVAACGVAELGWEARDSAAVLAGWQRWLGALPDPVWSQVEFVLDGTGVPGPAVRIVALDGRRELDREVGRLTGLVGAQPRSHHAVERGYGDTMRALSGCLDLSPAECRLPGGLPGRDPRGRLGREDYTARSDFWAAGGLPAPAVAEVLAALGRYAAEVPAGGRGVVQFDGVCGGALNRVGAGATAFVHRDSAFLGQYLVYWPPGATAGEVLRHEGWLDRLWQQLRPWASGRAYQNYADPKLAGWARAYYGPNLPRLEQVKRVYDPGRLFSFPQAVPGGSAGRRAAGRPG</sequence>
<comment type="similarity">
    <text evidence="2">Belongs to the oxygen-dependent FAD-linked oxidoreductase family.</text>
</comment>
<dbReference type="AlphaFoldDB" id="A0A5P2CV56"/>
<evidence type="ECO:0000256" key="2">
    <source>
        <dbReference type="ARBA" id="ARBA00005466"/>
    </source>
</evidence>
<dbReference type="Gene3D" id="3.30.465.10">
    <property type="match status" value="1"/>
</dbReference>
<gene>
    <name evidence="7" type="ORF">DEJ50_01895</name>
</gene>
<keyword evidence="5" id="KW-0560">Oxidoreductase</keyword>
<dbReference type="Pfam" id="PF08031">
    <property type="entry name" value="BBE"/>
    <property type="match status" value="1"/>
</dbReference>
<dbReference type="OrthoDB" id="545125at2"/>
<accession>A0A5P2CV56</accession>
<reference evidence="7 8" key="1">
    <citation type="submission" date="2018-05" db="EMBL/GenBank/DDBJ databases">
        <title>Streptomyces venezuelae.</title>
        <authorList>
            <person name="Kim W."/>
            <person name="Lee N."/>
            <person name="Cho B.-K."/>
        </authorList>
    </citation>
    <scope>NUCLEOTIDE SEQUENCE [LARGE SCALE GENOMIC DNA]</scope>
    <source>
        <strain evidence="7 8">ATCC 21782</strain>
    </source>
</reference>
<dbReference type="InterPro" id="IPR016169">
    <property type="entry name" value="FAD-bd_PCMH_sub2"/>
</dbReference>
<evidence type="ECO:0000313" key="7">
    <source>
        <dbReference type="EMBL" id="QES46792.1"/>
    </source>
</evidence>
<dbReference type="InterPro" id="IPR006094">
    <property type="entry name" value="Oxid_FAD_bind_N"/>
</dbReference>
<evidence type="ECO:0000313" key="8">
    <source>
        <dbReference type="Proteomes" id="UP000325211"/>
    </source>
</evidence>
<keyword evidence="3" id="KW-0285">Flavoprotein</keyword>
<dbReference type="PANTHER" id="PTHR42973:SF39">
    <property type="entry name" value="FAD-BINDING PCMH-TYPE DOMAIN-CONTAINING PROTEIN"/>
    <property type="match status" value="1"/>
</dbReference>
<evidence type="ECO:0000259" key="6">
    <source>
        <dbReference type="PROSITE" id="PS51387"/>
    </source>
</evidence>
<dbReference type="Proteomes" id="UP000325211">
    <property type="component" value="Chromosome"/>
</dbReference>
<name>A0A5P2CV56_STRVZ</name>
<feature type="domain" description="FAD-binding PCMH-type" evidence="6">
    <location>
        <begin position="1"/>
        <end position="114"/>
    </location>
</feature>
<dbReference type="EMBL" id="CP029190">
    <property type="protein sequence ID" value="QES46792.1"/>
    <property type="molecule type" value="Genomic_DNA"/>
</dbReference>
<keyword evidence="4" id="KW-0274">FAD</keyword>
<dbReference type="InterPro" id="IPR016166">
    <property type="entry name" value="FAD-bd_PCMH"/>
</dbReference>
<dbReference type="GO" id="GO:0016491">
    <property type="term" value="F:oxidoreductase activity"/>
    <property type="evidence" value="ECO:0007669"/>
    <property type="project" value="UniProtKB-KW"/>
</dbReference>
<organism evidence="7 8">
    <name type="scientific">Streptomyces venezuelae</name>
    <dbReference type="NCBI Taxonomy" id="54571"/>
    <lineage>
        <taxon>Bacteria</taxon>
        <taxon>Bacillati</taxon>
        <taxon>Actinomycetota</taxon>
        <taxon>Actinomycetes</taxon>
        <taxon>Kitasatosporales</taxon>
        <taxon>Streptomycetaceae</taxon>
        <taxon>Streptomyces</taxon>
    </lineage>
</organism>
<dbReference type="Gene3D" id="3.40.462.20">
    <property type="match status" value="1"/>
</dbReference>